<evidence type="ECO:0000256" key="1">
    <source>
        <dbReference type="SAM" id="MobiDB-lite"/>
    </source>
</evidence>
<evidence type="ECO:0000313" key="2">
    <source>
        <dbReference type="EMBL" id="KAJ1219195.1"/>
    </source>
</evidence>
<name>A0AAV7X4Q4_PLEWA</name>
<sequence>MPANTLLQKCHKPRERPRLRRVQPRAARCQAYSSFPLSFPELSTLPRARSQSSGTARARRRFPGSACLGVVMSAAGGPEPTQ</sequence>
<gene>
    <name evidence="2" type="ORF">NDU88_006766</name>
</gene>
<proteinExistence type="predicted"/>
<reference evidence="2" key="1">
    <citation type="journal article" date="2022" name="bioRxiv">
        <title>Sequencing and chromosome-scale assembly of the giantPleurodeles waltlgenome.</title>
        <authorList>
            <person name="Brown T."/>
            <person name="Elewa A."/>
            <person name="Iarovenko S."/>
            <person name="Subramanian E."/>
            <person name="Araus A.J."/>
            <person name="Petzold A."/>
            <person name="Susuki M."/>
            <person name="Suzuki K.-i.T."/>
            <person name="Hayashi T."/>
            <person name="Toyoda A."/>
            <person name="Oliveira C."/>
            <person name="Osipova E."/>
            <person name="Leigh N.D."/>
            <person name="Simon A."/>
            <person name="Yun M.H."/>
        </authorList>
    </citation>
    <scope>NUCLEOTIDE SEQUENCE</scope>
    <source>
        <strain evidence="2">20211129_DDA</strain>
        <tissue evidence="2">Liver</tissue>
    </source>
</reference>
<accession>A0AAV7X4Q4</accession>
<dbReference type="Proteomes" id="UP001066276">
    <property type="component" value="Chromosome 1_1"/>
</dbReference>
<feature type="compositionally biased region" description="Basic residues" evidence="1">
    <location>
        <begin position="9"/>
        <end position="23"/>
    </location>
</feature>
<evidence type="ECO:0000313" key="3">
    <source>
        <dbReference type="Proteomes" id="UP001066276"/>
    </source>
</evidence>
<feature type="region of interest" description="Disordered" evidence="1">
    <location>
        <begin position="1"/>
        <end position="25"/>
    </location>
</feature>
<dbReference type="AlphaFoldDB" id="A0AAV7X4Q4"/>
<comment type="caution">
    <text evidence="2">The sequence shown here is derived from an EMBL/GenBank/DDBJ whole genome shotgun (WGS) entry which is preliminary data.</text>
</comment>
<dbReference type="EMBL" id="JANPWB010000001">
    <property type="protein sequence ID" value="KAJ1219195.1"/>
    <property type="molecule type" value="Genomic_DNA"/>
</dbReference>
<organism evidence="2 3">
    <name type="scientific">Pleurodeles waltl</name>
    <name type="common">Iberian ribbed newt</name>
    <dbReference type="NCBI Taxonomy" id="8319"/>
    <lineage>
        <taxon>Eukaryota</taxon>
        <taxon>Metazoa</taxon>
        <taxon>Chordata</taxon>
        <taxon>Craniata</taxon>
        <taxon>Vertebrata</taxon>
        <taxon>Euteleostomi</taxon>
        <taxon>Amphibia</taxon>
        <taxon>Batrachia</taxon>
        <taxon>Caudata</taxon>
        <taxon>Salamandroidea</taxon>
        <taxon>Salamandridae</taxon>
        <taxon>Pleurodelinae</taxon>
        <taxon>Pleurodeles</taxon>
    </lineage>
</organism>
<protein>
    <submittedName>
        <fullName evidence="2">Uncharacterized protein</fullName>
    </submittedName>
</protein>
<keyword evidence="3" id="KW-1185">Reference proteome</keyword>